<dbReference type="Pfam" id="PF07348">
    <property type="entry name" value="Syd"/>
    <property type="match status" value="1"/>
</dbReference>
<sequence length="215" mass="23920">MPAAAGSLISVMQRRVHQAVSVTQPAKSEKIMIEETSQALRDFSQRYCDLWQQTYGHAPASAALHGIPSSCVLESHEDEIWWQPQPFTLAKNLDAVERALDISLQPSVTGFYTAQFAGDMAGTYQGKRVSLVQVWSEDDFVRVQENLIGHLVMKRRLKHSPTLFIATTDSELEVVSVCNLSGEVIIEQLGTQKREVIAPSVQNFLIQLQPLSEPS</sequence>
<evidence type="ECO:0000313" key="6">
    <source>
        <dbReference type="EMBL" id="QGU89623.1"/>
    </source>
</evidence>
<evidence type="ECO:0000256" key="2">
    <source>
        <dbReference type="ARBA" id="ARBA00022519"/>
    </source>
</evidence>
<evidence type="ECO:0000313" key="8">
    <source>
        <dbReference type="Proteomes" id="UP000480164"/>
    </source>
</evidence>
<keyword evidence="1 4" id="KW-1003">Cell membrane</keyword>
<evidence type="ECO:0000256" key="1">
    <source>
        <dbReference type="ARBA" id="ARBA00022475"/>
    </source>
</evidence>
<evidence type="ECO:0000313" key="7">
    <source>
        <dbReference type="Proteomes" id="UP000424752"/>
    </source>
</evidence>
<accession>A0A6L6GSI0</accession>
<accession>A0A6I6EZK8</accession>
<dbReference type="InterPro" id="IPR038228">
    <property type="entry name" value="Syd_sf"/>
</dbReference>
<gene>
    <name evidence="4" type="primary">syd</name>
    <name evidence="5" type="ORF">GK011_15495</name>
    <name evidence="6" type="ORF">GN242_04155</name>
</gene>
<dbReference type="NCBIfam" id="NF003439">
    <property type="entry name" value="PRK04968.1"/>
    <property type="match status" value="1"/>
</dbReference>
<dbReference type="AlphaFoldDB" id="A0A6I6EZK8"/>
<keyword evidence="2 4" id="KW-0997">Cell inner membrane</keyword>
<dbReference type="Proteomes" id="UP000424752">
    <property type="component" value="Chromosome"/>
</dbReference>
<dbReference type="KEGG" id="erwi:GN242_04155"/>
<dbReference type="InterPro" id="IPR009948">
    <property type="entry name" value="Syd"/>
</dbReference>
<evidence type="ECO:0000313" key="5">
    <source>
        <dbReference type="EMBL" id="MTD28344.1"/>
    </source>
</evidence>
<protein>
    <recommendedName>
        <fullName evidence="4">Protein Syd</fullName>
    </recommendedName>
</protein>
<reference evidence="5 8" key="1">
    <citation type="submission" date="2019-11" db="EMBL/GenBank/DDBJ databases">
        <title>Erwinia sp. nov., isolated from feces of birds in Tibet plateau of China.</title>
        <authorList>
            <person name="Ge Y."/>
        </authorList>
    </citation>
    <scope>NUCLEOTIDE SEQUENCE [LARGE SCALE GENOMIC DNA]</scope>
    <source>
        <strain evidence="5 8">J316</strain>
    </source>
</reference>
<dbReference type="EMBL" id="WLZX01000006">
    <property type="protein sequence ID" value="MTD28344.1"/>
    <property type="molecule type" value="Genomic_DNA"/>
</dbReference>
<dbReference type="EMBL" id="CP046509">
    <property type="protein sequence ID" value="QGU89623.1"/>
    <property type="molecule type" value="Genomic_DNA"/>
</dbReference>
<dbReference type="Proteomes" id="UP000480164">
    <property type="component" value="Unassembled WGS sequence"/>
</dbReference>
<organism evidence="6 7">
    <name type="scientific">Erwinia sorbitola</name>
    <dbReference type="NCBI Taxonomy" id="2681984"/>
    <lineage>
        <taxon>Bacteria</taxon>
        <taxon>Pseudomonadati</taxon>
        <taxon>Pseudomonadota</taxon>
        <taxon>Gammaproteobacteria</taxon>
        <taxon>Enterobacterales</taxon>
        <taxon>Erwiniaceae</taxon>
        <taxon>Erwinia</taxon>
    </lineage>
</organism>
<comment type="function">
    <text evidence="4">Interacts with the SecY protein in vivo. May bind preferentially to an uncomplexed state of SecY, thus functioning either as a chelating agent for excess SecY in the cell or as a regulatory factor that negatively controls the translocase function.</text>
</comment>
<proteinExistence type="inferred from homology"/>
<dbReference type="GO" id="GO:0009898">
    <property type="term" value="C:cytoplasmic side of plasma membrane"/>
    <property type="evidence" value="ECO:0007669"/>
    <property type="project" value="InterPro"/>
</dbReference>
<name>A0A6I6EZK8_9GAMM</name>
<evidence type="ECO:0000256" key="3">
    <source>
        <dbReference type="ARBA" id="ARBA00023136"/>
    </source>
</evidence>
<keyword evidence="8" id="KW-1185">Reference proteome</keyword>
<reference evidence="6 7" key="2">
    <citation type="submission" date="2019-12" db="EMBL/GenBank/DDBJ databases">
        <title>Erwinia sp. nov., isolated from droppings of birds in the Qinghai-Tiebt plateau of China.</title>
        <authorList>
            <person name="Ge Y."/>
        </authorList>
    </citation>
    <scope>NUCLEOTIDE SEQUENCE [LARGE SCALE GENOMIC DNA]</scope>
    <source>
        <strain evidence="6 7">J780</strain>
    </source>
</reference>
<dbReference type="CDD" id="cd16323">
    <property type="entry name" value="Syd"/>
    <property type="match status" value="1"/>
</dbReference>
<evidence type="ECO:0000256" key="4">
    <source>
        <dbReference type="HAMAP-Rule" id="MF_01104"/>
    </source>
</evidence>
<comment type="similarity">
    <text evidence="4">Belongs to the Syd family.</text>
</comment>
<dbReference type="Gene3D" id="3.40.1580.20">
    <property type="entry name" value="Syd protein"/>
    <property type="match status" value="1"/>
</dbReference>
<dbReference type="HAMAP" id="MF_01104">
    <property type="entry name" value="Syd"/>
    <property type="match status" value="1"/>
</dbReference>
<comment type="subcellular location">
    <subcellularLocation>
        <location evidence="4">Cell inner membrane</location>
        <topology evidence="4">Peripheral membrane protein</topology>
        <orientation evidence="4">Cytoplasmic side</orientation>
    </subcellularLocation>
    <text evidence="4">Loosely associated with the cytoplasmic side of the inner membrane, probably via SecY.</text>
</comment>
<keyword evidence="3 4" id="KW-0472">Membrane</keyword>